<sequence length="80" mass="9010">MGQKNPAANFFKPLPRAPPSFYGKAFAIGFAIGAALEFAVIKAGYYDIMRNSEARKVAKDRMEMEEAERKLDEMLKAKQH</sequence>
<dbReference type="AlphaFoldDB" id="A0A0L0HMC5"/>
<keyword evidence="2" id="KW-1133">Transmembrane helix</keyword>
<proteinExistence type="predicted"/>
<evidence type="ECO:0000313" key="3">
    <source>
        <dbReference type="EMBL" id="KND02223.1"/>
    </source>
</evidence>
<feature type="coiled-coil region" evidence="1">
    <location>
        <begin position="50"/>
        <end position="77"/>
    </location>
</feature>
<organism evidence="3 4">
    <name type="scientific">Spizellomyces punctatus (strain DAOM BR117)</name>
    <dbReference type="NCBI Taxonomy" id="645134"/>
    <lineage>
        <taxon>Eukaryota</taxon>
        <taxon>Fungi</taxon>
        <taxon>Fungi incertae sedis</taxon>
        <taxon>Chytridiomycota</taxon>
        <taxon>Chytridiomycota incertae sedis</taxon>
        <taxon>Chytridiomycetes</taxon>
        <taxon>Spizellomycetales</taxon>
        <taxon>Spizellomycetaceae</taxon>
        <taxon>Spizellomyces</taxon>
    </lineage>
</organism>
<keyword evidence="1" id="KW-0175">Coiled coil</keyword>
<protein>
    <submittedName>
        <fullName evidence="3">Uncharacterized protein</fullName>
    </submittedName>
</protein>
<keyword evidence="4" id="KW-1185">Reference proteome</keyword>
<keyword evidence="2" id="KW-0812">Transmembrane</keyword>
<accession>A0A0L0HMC5</accession>
<evidence type="ECO:0000256" key="1">
    <source>
        <dbReference type="SAM" id="Coils"/>
    </source>
</evidence>
<dbReference type="EMBL" id="KQ257453">
    <property type="protein sequence ID" value="KND02223.1"/>
    <property type="molecule type" value="Genomic_DNA"/>
</dbReference>
<dbReference type="GeneID" id="27692177"/>
<reference evidence="3 4" key="1">
    <citation type="submission" date="2009-08" db="EMBL/GenBank/DDBJ databases">
        <title>The Genome Sequence of Spizellomyces punctatus strain DAOM BR117.</title>
        <authorList>
            <consortium name="The Broad Institute Genome Sequencing Platform"/>
            <person name="Russ C."/>
            <person name="Cuomo C."/>
            <person name="Shea T."/>
            <person name="Young S.K."/>
            <person name="Zeng Q."/>
            <person name="Koehrsen M."/>
            <person name="Haas B."/>
            <person name="Borodovsky M."/>
            <person name="Guigo R."/>
            <person name="Alvarado L."/>
            <person name="Berlin A."/>
            <person name="Bochicchio J."/>
            <person name="Borenstein D."/>
            <person name="Chapman S."/>
            <person name="Chen Z."/>
            <person name="Engels R."/>
            <person name="Freedman E."/>
            <person name="Gellesch M."/>
            <person name="Goldberg J."/>
            <person name="Griggs A."/>
            <person name="Gujja S."/>
            <person name="Heiman D."/>
            <person name="Hepburn T."/>
            <person name="Howarth C."/>
            <person name="Jen D."/>
            <person name="Larson L."/>
            <person name="Lewis B."/>
            <person name="Mehta T."/>
            <person name="Park D."/>
            <person name="Pearson M."/>
            <person name="Roberts A."/>
            <person name="Saif S."/>
            <person name="Shenoy N."/>
            <person name="Sisk P."/>
            <person name="Stolte C."/>
            <person name="Sykes S."/>
            <person name="Thomson T."/>
            <person name="Walk T."/>
            <person name="White J."/>
            <person name="Yandava C."/>
            <person name="Burger G."/>
            <person name="Gray M.W."/>
            <person name="Holland P.W.H."/>
            <person name="King N."/>
            <person name="Lang F.B.F."/>
            <person name="Roger A.J."/>
            <person name="Ruiz-Trillo I."/>
            <person name="Lander E."/>
            <person name="Nusbaum C."/>
        </authorList>
    </citation>
    <scope>NUCLEOTIDE SEQUENCE [LARGE SCALE GENOMIC DNA]</scope>
    <source>
        <strain evidence="3 4">DAOM BR117</strain>
    </source>
</reference>
<dbReference type="VEuPathDB" id="FungiDB:SPPG_09052"/>
<name>A0A0L0HMC5_SPIPD</name>
<gene>
    <name evidence="3" type="ORF">SPPG_09052</name>
</gene>
<evidence type="ECO:0000313" key="4">
    <source>
        <dbReference type="Proteomes" id="UP000053201"/>
    </source>
</evidence>
<dbReference type="InParanoid" id="A0A0L0HMC5"/>
<dbReference type="Proteomes" id="UP000053201">
    <property type="component" value="Unassembled WGS sequence"/>
</dbReference>
<feature type="transmembrane region" description="Helical" evidence="2">
    <location>
        <begin position="20"/>
        <end position="41"/>
    </location>
</feature>
<evidence type="ECO:0000256" key="2">
    <source>
        <dbReference type="SAM" id="Phobius"/>
    </source>
</evidence>
<dbReference type="OMA" id="TGACMEV"/>
<dbReference type="OrthoDB" id="2098274at2759"/>
<keyword evidence="2" id="KW-0472">Membrane</keyword>
<dbReference type="RefSeq" id="XP_016610262.1">
    <property type="nucleotide sequence ID" value="XM_016757206.1"/>
</dbReference>